<dbReference type="Pfam" id="PF07648">
    <property type="entry name" value="Kazal_2"/>
    <property type="match status" value="1"/>
</dbReference>
<dbReference type="NCBIfam" id="TIGR00805">
    <property type="entry name" value="oat"/>
    <property type="match status" value="1"/>
</dbReference>
<dbReference type="PANTHER" id="PTHR11388:SF157">
    <property type="entry name" value="SOLUTE CARRIER ORGANIC ANION TRANSPORTER FAMILY MEMBER 2A1-LIKE"/>
    <property type="match status" value="1"/>
</dbReference>
<keyword evidence="3" id="KW-1003">Cell membrane</keyword>
<keyword evidence="6 8" id="KW-0472">Membrane</keyword>
<dbReference type="Proteomes" id="UP001162480">
    <property type="component" value="Chromosome 24"/>
</dbReference>
<feature type="transmembrane region" description="Helical" evidence="8">
    <location>
        <begin position="325"/>
        <end position="349"/>
    </location>
</feature>
<feature type="transmembrane region" description="Helical" evidence="8">
    <location>
        <begin position="673"/>
        <end position="694"/>
    </location>
</feature>
<name>A0AA36BT90_OCTVU</name>
<keyword evidence="5 8" id="KW-1133">Transmembrane helix</keyword>
<evidence type="ECO:0000313" key="10">
    <source>
        <dbReference type="EMBL" id="CAI9740176.1"/>
    </source>
</evidence>
<comment type="similarity">
    <text evidence="2 8">Belongs to the organo anion transporter (TC 2.A.60) family.</text>
</comment>
<feature type="transmembrane region" description="Helical" evidence="8">
    <location>
        <begin position="446"/>
        <end position="470"/>
    </location>
</feature>
<dbReference type="Pfam" id="PF03137">
    <property type="entry name" value="OATP"/>
    <property type="match status" value="1"/>
</dbReference>
<dbReference type="PANTHER" id="PTHR11388">
    <property type="entry name" value="ORGANIC ANION TRANSPORTER"/>
    <property type="match status" value="1"/>
</dbReference>
<comment type="subcellular location">
    <subcellularLocation>
        <location evidence="1 8">Cell membrane</location>
        <topology evidence="1 8">Multi-pass membrane protein</topology>
    </subcellularLocation>
</comment>
<dbReference type="GO" id="GO:0006811">
    <property type="term" value="P:monoatomic ion transport"/>
    <property type="evidence" value="ECO:0007669"/>
    <property type="project" value="UniProtKB-KW"/>
</dbReference>
<evidence type="ECO:0000256" key="1">
    <source>
        <dbReference type="ARBA" id="ARBA00004651"/>
    </source>
</evidence>
<feature type="transmembrane region" description="Helical" evidence="8">
    <location>
        <begin position="585"/>
        <end position="609"/>
    </location>
</feature>
<keyword evidence="8" id="KW-0406">Ion transport</keyword>
<dbReference type="InterPro" id="IPR004156">
    <property type="entry name" value="OATP"/>
</dbReference>
<feature type="transmembrane region" description="Helical" evidence="8">
    <location>
        <begin position="621"/>
        <end position="644"/>
    </location>
</feature>
<feature type="transmembrane region" description="Helical" evidence="8">
    <location>
        <begin position="164"/>
        <end position="185"/>
    </location>
</feature>
<evidence type="ECO:0000256" key="3">
    <source>
        <dbReference type="ARBA" id="ARBA00022475"/>
    </source>
</evidence>
<keyword evidence="7" id="KW-1015">Disulfide bond</keyword>
<evidence type="ECO:0000259" key="9">
    <source>
        <dbReference type="Pfam" id="PF07648"/>
    </source>
</evidence>
<dbReference type="Gene3D" id="1.20.1250.20">
    <property type="entry name" value="MFS general substrate transporter like domains"/>
    <property type="match status" value="1"/>
</dbReference>
<feature type="transmembrane region" description="Helical" evidence="8">
    <location>
        <begin position="245"/>
        <end position="270"/>
    </location>
</feature>
<feature type="transmembrane region" description="Helical" evidence="8">
    <location>
        <begin position="482"/>
        <end position="498"/>
    </location>
</feature>
<dbReference type="CDD" id="cd17336">
    <property type="entry name" value="MFS_SLCO_OATP"/>
    <property type="match status" value="1"/>
</dbReference>
<gene>
    <name evidence="10" type="ORF">OCTVUL_1B025966</name>
</gene>
<feature type="transmembrane region" description="Helical" evidence="8">
    <location>
        <begin position="282"/>
        <end position="305"/>
    </location>
</feature>
<evidence type="ECO:0000256" key="2">
    <source>
        <dbReference type="ARBA" id="ARBA00009657"/>
    </source>
</evidence>
<protein>
    <recommendedName>
        <fullName evidence="8">Solute carrier organic anion transporter family member</fullName>
    </recommendedName>
</protein>
<dbReference type="InterPro" id="IPR036058">
    <property type="entry name" value="Kazal_dom_sf"/>
</dbReference>
<dbReference type="InterPro" id="IPR036259">
    <property type="entry name" value="MFS_trans_sf"/>
</dbReference>
<keyword evidence="8" id="KW-0813">Transport</keyword>
<feature type="transmembrane region" description="Helical" evidence="8">
    <location>
        <begin position="407"/>
        <end position="426"/>
    </location>
</feature>
<dbReference type="InterPro" id="IPR002350">
    <property type="entry name" value="Kazal_dom"/>
</dbReference>
<dbReference type="SUPFAM" id="SSF103473">
    <property type="entry name" value="MFS general substrate transporter"/>
    <property type="match status" value="1"/>
</dbReference>
<feature type="domain" description="Kazal-like" evidence="9">
    <location>
        <begin position="525"/>
        <end position="556"/>
    </location>
</feature>
<keyword evidence="4 8" id="KW-0812">Transmembrane</keyword>
<reference evidence="10" key="1">
    <citation type="submission" date="2023-08" db="EMBL/GenBank/DDBJ databases">
        <authorList>
            <person name="Alioto T."/>
            <person name="Alioto T."/>
            <person name="Gomez Garrido J."/>
        </authorList>
    </citation>
    <scope>NUCLEOTIDE SEQUENCE</scope>
</reference>
<dbReference type="SUPFAM" id="SSF100895">
    <property type="entry name" value="Kazal-type serine protease inhibitors"/>
    <property type="match status" value="1"/>
</dbReference>
<proteinExistence type="inferred from homology"/>
<evidence type="ECO:0000256" key="6">
    <source>
        <dbReference type="ARBA" id="ARBA00023136"/>
    </source>
</evidence>
<dbReference type="GO" id="GO:0015347">
    <property type="term" value="F:sodium-independent organic anion transmembrane transporter activity"/>
    <property type="evidence" value="ECO:0007669"/>
    <property type="project" value="TreeGrafter"/>
</dbReference>
<evidence type="ECO:0000256" key="7">
    <source>
        <dbReference type="ARBA" id="ARBA00023157"/>
    </source>
</evidence>
<dbReference type="GO" id="GO:0043252">
    <property type="term" value="P:sodium-independent organic anion transport"/>
    <property type="evidence" value="ECO:0007669"/>
    <property type="project" value="TreeGrafter"/>
</dbReference>
<comment type="caution">
    <text evidence="8">Lacks conserved residue(s) required for the propagation of feature annotation.</text>
</comment>
<dbReference type="AlphaFoldDB" id="A0AA36BT90"/>
<evidence type="ECO:0000256" key="5">
    <source>
        <dbReference type="ARBA" id="ARBA00022989"/>
    </source>
</evidence>
<accession>A0AA36BT90</accession>
<keyword evidence="11" id="KW-1185">Reference proteome</keyword>
<dbReference type="GO" id="GO:0016323">
    <property type="term" value="C:basolateral plasma membrane"/>
    <property type="evidence" value="ECO:0007669"/>
    <property type="project" value="TreeGrafter"/>
</dbReference>
<dbReference type="EMBL" id="OX597837">
    <property type="protein sequence ID" value="CAI9740176.1"/>
    <property type="molecule type" value="Genomic_DNA"/>
</dbReference>
<sequence length="714" mass="79397">MENNLPENEVGLPFYEDVELHNMKPVDGNNLETDNNSKDIYERDKLFADAHHEQEQQQTLMNTDEKSMKADDTNGEKNTCCFIWKYVTFNRGLNIATLTFLGSLTNSLTNAVAPYITSQVSSLEKQFGLSSAEFGFINSSNDIGYLLVILAASHFAKDAHLPKLFSVLTLFVGVTVGCMSLTYLLRPISYLELLENSASLNGTFGNNSVNVTAATSNIYLCSDGKSRIVEEANCASDQVKSRTLYVWFVFSMIILGVCKGPTSSLLPTYIDNNVPKKHHSSFFIGLMITFSILGNGLIFVLGGFISQIPVDLEDKGMTPSDPNWIGAWWIGFLFIAAITILFGFPLMFYPKQMPREKQPKSRPGNLDSAVELFVRETTENHTTEKTSFKEKLKELPSSLKGLVTNPIFVLLVIGDCILVFCFNGLWSFSAKYFEHQFFLPVWKTNYVLASMGVVTSLVGILAGCTIITRLKLEIRGMIMMKLVAYCICLGLEIIISFLRCEAPHLNNNPMNNSSLYANMTELIDDCNCDIRQYFPICGSDQQNYFSPCHAGCADGNYFNFTNCFGIPGMSATAGLCPFECQAKNIFIGLSTINNILAMASIPAGYLLVIRTPSEKDKALGIGFYSMILSGGAFLPAPVLFGRAIDSVCILWDMKCNERGACKLYDLDNLRRVVFFPMIVGRFISLLAFAFIFFLHSRKQKKLNLSKISEKGAPL</sequence>
<evidence type="ECO:0000313" key="11">
    <source>
        <dbReference type="Proteomes" id="UP001162480"/>
    </source>
</evidence>
<evidence type="ECO:0000256" key="8">
    <source>
        <dbReference type="RuleBase" id="RU362056"/>
    </source>
</evidence>
<organism evidence="10 11">
    <name type="scientific">Octopus vulgaris</name>
    <name type="common">Common octopus</name>
    <dbReference type="NCBI Taxonomy" id="6645"/>
    <lineage>
        <taxon>Eukaryota</taxon>
        <taxon>Metazoa</taxon>
        <taxon>Spiralia</taxon>
        <taxon>Lophotrochozoa</taxon>
        <taxon>Mollusca</taxon>
        <taxon>Cephalopoda</taxon>
        <taxon>Coleoidea</taxon>
        <taxon>Octopodiformes</taxon>
        <taxon>Octopoda</taxon>
        <taxon>Incirrata</taxon>
        <taxon>Octopodidae</taxon>
        <taxon>Octopus</taxon>
    </lineage>
</organism>
<evidence type="ECO:0000256" key="4">
    <source>
        <dbReference type="ARBA" id="ARBA00022692"/>
    </source>
</evidence>